<evidence type="ECO:0000313" key="12">
    <source>
        <dbReference type="EMBL" id="KLU98400.1"/>
    </source>
</evidence>
<dbReference type="FunFam" id="3.40.970.10:FF:000002">
    <property type="entry name" value="Ribonuclease H"/>
    <property type="match status" value="1"/>
</dbReference>
<keyword evidence="13" id="KW-1185">Reference proteome</keyword>
<comment type="caution">
    <text evidence="12">The sequence shown here is derived from an EMBL/GenBank/DDBJ whole genome shotgun (WGS) entry which is preliminary data.</text>
</comment>
<dbReference type="Pfam" id="PF01693">
    <property type="entry name" value="Cauli_VI"/>
    <property type="match status" value="1"/>
</dbReference>
<comment type="cofactor">
    <cofactor evidence="1">
        <name>Mg(2+)</name>
        <dbReference type="ChEBI" id="CHEBI:18420"/>
    </cofactor>
</comment>
<dbReference type="PATRIC" id="fig|754436.4.peg.4790"/>
<dbReference type="AlphaFoldDB" id="A0A0J1GFQ7"/>
<evidence type="ECO:0000256" key="4">
    <source>
        <dbReference type="ARBA" id="ARBA00012180"/>
    </source>
</evidence>
<dbReference type="GO" id="GO:0004523">
    <property type="term" value="F:RNA-DNA hybrid ribonuclease activity"/>
    <property type="evidence" value="ECO:0007669"/>
    <property type="project" value="UniProtKB-EC"/>
</dbReference>
<accession>A0A0J1GFQ7</accession>
<protein>
    <recommendedName>
        <fullName evidence="5">Ribonuclease H</fullName>
        <ecNumber evidence="4">3.1.26.4</ecNumber>
    </recommendedName>
</protein>
<dbReference type="SUPFAM" id="SSF55658">
    <property type="entry name" value="L9 N-domain-like"/>
    <property type="match status" value="1"/>
</dbReference>
<dbReference type="InterPro" id="IPR011320">
    <property type="entry name" value="RNase_H1_N"/>
</dbReference>
<evidence type="ECO:0000256" key="9">
    <source>
        <dbReference type="ARBA" id="ARBA00022801"/>
    </source>
</evidence>
<sequence length="87" mass="10019">MAKQKFYVVFEGRKTGIFNSWDETRTYVDGYKGAKHCSYKTRQEAQEALDEYLAPCGLNDAELLDMSDDEISSELLMFLEEGDECPF</sequence>
<dbReference type="EC" id="3.1.26.4" evidence="4"/>
<organism evidence="12 13">
    <name type="scientific">Photobacterium aphoticum</name>
    <dbReference type="NCBI Taxonomy" id="754436"/>
    <lineage>
        <taxon>Bacteria</taxon>
        <taxon>Pseudomonadati</taxon>
        <taxon>Pseudomonadota</taxon>
        <taxon>Gammaproteobacteria</taxon>
        <taxon>Vibrionales</taxon>
        <taxon>Vibrionaceae</taxon>
        <taxon>Photobacterium</taxon>
    </lineage>
</organism>
<evidence type="ECO:0000256" key="1">
    <source>
        <dbReference type="ARBA" id="ARBA00001946"/>
    </source>
</evidence>
<dbReference type="Gene3D" id="3.40.970.10">
    <property type="entry name" value="Ribonuclease H1, N-terminal domain"/>
    <property type="match status" value="1"/>
</dbReference>
<evidence type="ECO:0000256" key="8">
    <source>
        <dbReference type="ARBA" id="ARBA00022759"/>
    </source>
</evidence>
<keyword evidence="7" id="KW-0479">Metal-binding</keyword>
<evidence type="ECO:0000259" key="11">
    <source>
        <dbReference type="Pfam" id="PF01693"/>
    </source>
</evidence>
<evidence type="ECO:0000256" key="6">
    <source>
        <dbReference type="ARBA" id="ARBA00022722"/>
    </source>
</evidence>
<dbReference type="InterPro" id="IPR037056">
    <property type="entry name" value="RNase_H1_N_sf"/>
</dbReference>
<evidence type="ECO:0000256" key="10">
    <source>
        <dbReference type="ARBA" id="ARBA00022842"/>
    </source>
</evidence>
<dbReference type="OrthoDB" id="7845843at2"/>
<evidence type="ECO:0000256" key="2">
    <source>
        <dbReference type="ARBA" id="ARBA00004065"/>
    </source>
</evidence>
<feature type="domain" description="Ribonuclease H1 N-terminal" evidence="11">
    <location>
        <begin position="5"/>
        <end position="48"/>
    </location>
</feature>
<dbReference type="InterPro" id="IPR009027">
    <property type="entry name" value="Ribosomal_bL9/RNase_H1_N"/>
</dbReference>
<comment type="similarity">
    <text evidence="3">Belongs to the RNase H family.</text>
</comment>
<evidence type="ECO:0000256" key="3">
    <source>
        <dbReference type="ARBA" id="ARBA00005300"/>
    </source>
</evidence>
<keyword evidence="6" id="KW-0540">Nuclease</keyword>
<reference evidence="12 13" key="1">
    <citation type="submission" date="2015-05" db="EMBL/GenBank/DDBJ databases">
        <title>Photobacterium galathea sp. nov.</title>
        <authorList>
            <person name="Machado H."/>
            <person name="Gram L."/>
        </authorList>
    </citation>
    <scope>NUCLEOTIDE SEQUENCE [LARGE SCALE GENOMIC DNA]</scope>
    <source>
        <strain evidence="12 13">DSM 25995</strain>
    </source>
</reference>
<keyword evidence="9" id="KW-0378">Hydrolase</keyword>
<evidence type="ECO:0000256" key="5">
    <source>
        <dbReference type="ARBA" id="ARBA00017721"/>
    </source>
</evidence>
<dbReference type="RefSeq" id="WP_047876742.1">
    <property type="nucleotide sequence ID" value="NZ_BMYC01000035.1"/>
</dbReference>
<proteinExistence type="inferred from homology"/>
<comment type="function">
    <text evidence="2">Endonuclease that specifically degrades the RNA of RNA-DNA hybrids.</text>
</comment>
<dbReference type="GO" id="GO:0046872">
    <property type="term" value="F:metal ion binding"/>
    <property type="evidence" value="ECO:0007669"/>
    <property type="project" value="UniProtKB-KW"/>
</dbReference>
<gene>
    <name evidence="12" type="ORF">ABT58_22830</name>
</gene>
<dbReference type="Proteomes" id="UP000036426">
    <property type="component" value="Unassembled WGS sequence"/>
</dbReference>
<keyword evidence="8" id="KW-0255">Endonuclease</keyword>
<keyword evidence="10" id="KW-0460">Magnesium</keyword>
<name>A0A0J1GFQ7_9GAMM</name>
<evidence type="ECO:0000313" key="13">
    <source>
        <dbReference type="Proteomes" id="UP000036426"/>
    </source>
</evidence>
<evidence type="ECO:0000256" key="7">
    <source>
        <dbReference type="ARBA" id="ARBA00022723"/>
    </source>
</evidence>
<dbReference type="EMBL" id="LDOV01000058">
    <property type="protein sequence ID" value="KLU98400.1"/>
    <property type="molecule type" value="Genomic_DNA"/>
</dbReference>